<evidence type="ECO:0000313" key="2">
    <source>
        <dbReference type="Proteomes" id="UP000008553"/>
    </source>
</evidence>
<gene>
    <name evidence="1" type="ORF">PY04534</name>
</gene>
<evidence type="ECO:0000313" key="1">
    <source>
        <dbReference type="EMBL" id="EAA16411.1"/>
    </source>
</evidence>
<accession>Q7RG17</accession>
<organism evidence="1 2">
    <name type="scientific">Plasmodium yoelii yoelii</name>
    <dbReference type="NCBI Taxonomy" id="73239"/>
    <lineage>
        <taxon>Eukaryota</taxon>
        <taxon>Sar</taxon>
        <taxon>Alveolata</taxon>
        <taxon>Apicomplexa</taxon>
        <taxon>Aconoidasida</taxon>
        <taxon>Haemosporida</taxon>
        <taxon>Plasmodiidae</taxon>
        <taxon>Plasmodium</taxon>
        <taxon>Plasmodium (Vinckeia)</taxon>
    </lineage>
</organism>
<reference evidence="1 2" key="1">
    <citation type="journal article" date="2002" name="Nature">
        <title>Genome sequence and comparative analysis of the model rodent malaria parasite Plasmodium yoelii yoelii.</title>
        <authorList>
            <person name="Carlton J.M."/>
            <person name="Angiuoli S.V."/>
            <person name="Suh B.B."/>
            <person name="Kooij T.W."/>
            <person name="Pertea M."/>
            <person name="Silva J.C."/>
            <person name="Ermolaeva M.D."/>
            <person name="Allen J.E."/>
            <person name="Selengut J.D."/>
            <person name="Koo H.L."/>
            <person name="Peterson J.D."/>
            <person name="Pop M."/>
            <person name="Kosack D.S."/>
            <person name="Shumway M.F."/>
            <person name="Bidwell S.L."/>
            <person name="Shallom S.J."/>
            <person name="van Aken S.E."/>
            <person name="Riedmuller S.B."/>
            <person name="Feldblyum T.V."/>
            <person name="Cho J.K."/>
            <person name="Quackenbush J."/>
            <person name="Sedegah M."/>
            <person name="Shoaibi A."/>
            <person name="Cummings L.M."/>
            <person name="Florens L."/>
            <person name="Yates J.R."/>
            <person name="Raine J.D."/>
            <person name="Sinden R.E."/>
            <person name="Harris M.A."/>
            <person name="Cunningham D.A."/>
            <person name="Preiser P.R."/>
            <person name="Bergman L.W."/>
            <person name="Vaidya A.B."/>
            <person name="van Lin L.H."/>
            <person name="Janse C.J."/>
            <person name="Waters A.P."/>
            <person name="Smith H.O."/>
            <person name="White O.R."/>
            <person name="Salzberg S.L."/>
            <person name="Venter J.C."/>
            <person name="Fraser C.M."/>
            <person name="Hoffman S.L."/>
            <person name="Gardner M.J."/>
            <person name="Carucci D.J."/>
        </authorList>
    </citation>
    <scope>NUCLEOTIDE SEQUENCE [LARGE SCALE GENOMIC DNA]</scope>
    <source>
        <strain evidence="1 2">17XNL</strain>
    </source>
</reference>
<keyword evidence="2" id="KW-1185">Reference proteome</keyword>
<proteinExistence type="predicted"/>
<dbReference type="PaxDb" id="73239-Q7RG17"/>
<dbReference type="EMBL" id="AABL01001386">
    <property type="protein sequence ID" value="EAA16411.1"/>
    <property type="molecule type" value="Genomic_DNA"/>
</dbReference>
<dbReference type="Proteomes" id="UP000008553">
    <property type="component" value="Unassembled WGS sequence"/>
</dbReference>
<dbReference type="InParanoid" id="Q7RG17"/>
<dbReference type="AlphaFoldDB" id="Q7RG17"/>
<comment type="caution">
    <text evidence="1">The sequence shown here is derived from an EMBL/GenBank/DDBJ whole genome shotgun (WGS) entry which is preliminary data.</text>
</comment>
<sequence length="55" mass="6014">MFQSVSKCVSFSTPQLIQSFPGKLSTQLMHYSQSNLAQSINESSVSYAGIISQLN</sequence>
<protein>
    <submittedName>
        <fullName evidence="1">Uncharacterized protein</fullName>
    </submittedName>
</protein>
<name>Q7RG17_PLAYO</name>